<accession>A0AA40CDL3</accession>
<dbReference type="FunFam" id="3.40.50.720:FF:000340">
    <property type="entry name" value="Succinyl-CoA synthetase subunit alpha"/>
    <property type="match status" value="1"/>
</dbReference>
<dbReference type="PRINTS" id="PR01798">
    <property type="entry name" value="SCOASYNTHASE"/>
</dbReference>
<dbReference type="GO" id="GO:0004775">
    <property type="term" value="F:succinate-CoA ligase (ADP-forming) activity"/>
    <property type="evidence" value="ECO:0007669"/>
    <property type="project" value="TreeGrafter"/>
</dbReference>
<dbReference type="GO" id="GO:0006099">
    <property type="term" value="P:tricarboxylic acid cycle"/>
    <property type="evidence" value="ECO:0007669"/>
    <property type="project" value="TreeGrafter"/>
</dbReference>
<dbReference type="InterPro" id="IPR003781">
    <property type="entry name" value="CoA-bd"/>
</dbReference>
<dbReference type="InterPro" id="IPR016102">
    <property type="entry name" value="Succinyl-CoA_synth-like"/>
</dbReference>
<dbReference type="PANTHER" id="PTHR11117">
    <property type="entry name" value="SUCCINYL-COA LIGASE SUBUNIT ALPHA"/>
    <property type="match status" value="1"/>
</dbReference>
<dbReference type="PANTHER" id="PTHR11117:SF6">
    <property type="entry name" value="SYNTHETASE SUBUNIT ALPHA, PUTATIVE (AFU_ORTHOLOGUE AFUA_1G10830)-RELATED"/>
    <property type="match status" value="1"/>
</dbReference>
<dbReference type="FunFam" id="3.40.50.261:FF:000017">
    <property type="entry name" value="Succinyl-CoA synthetase subunit alpha"/>
    <property type="match status" value="1"/>
</dbReference>
<dbReference type="InterPro" id="IPR036291">
    <property type="entry name" value="NAD(P)-bd_dom_sf"/>
</dbReference>
<dbReference type="AlphaFoldDB" id="A0AA40CDL3"/>
<dbReference type="GO" id="GO:0005739">
    <property type="term" value="C:mitochondrion"/>
    <property type="evidence" value="ECO:0007669"/>
    <property type="project" value="TreeGrafter"/>
</dbReference>
<dbReference type="EMBL" id="JAULSU010000001">
    <property type="protein sequence ID" value="KAK0633559.1"/>
    <property type="molecule type" value="Genomic_DNA"/>
</dbReference>
<sequence length="669" mass="70456">MHRCARYRSHAAAASIPALARRFSAAPRLRGYADTLPNLRIGENTRVIFQGFTGKLATANATESIGWGTKIIGGVKPGGTGEHLGLPVLPTVREAVELLKPNATAVYVAAHQARAAIEEAIEAEVPLVVAVAEHIPLHDMLHIHSILKTQSKSRLVGPNSPGIISAVGKCRIGFQPLPCFSPGRVGIIAKSGTLSYETVASTTRAGLGQSLCVGVGGDIAPGTDLRDALSVLEHDEDTDAIALIGEIGGFGELDAADWVRDYRSRVASPKPIVGLVAGINELPIQIMGHAGAFTIPGEPSAQEKIDALSAAGVTIVNHPAKIGDVLKSQLGSGAWTKRPGSGPAGVNTTKQRRQMSTAARRSLFSSQARKSYHAQQTRSLYLKGDAAMSLLQNASPVPCDSSSPPGPQNLLGISIDRTSRSPCILAGPSSTDPKTIQRFPFDFLTGLSTLPLPAIASHLRLPPAPSTLTTLQTHITTLTTLFYTHEAYLLTTSLSPSLTLTSPHFFFDDAAFRIAGRQTGLHSGHTSSSAGLVYLPLPGASRTVGTLVNGAGLAMNTVDALPGLATNFLDTGGKATSETVKASFELILADPRVRVVFVNIFGGLTLGDMIARGVVLAFEEVGVRVPVVVRIRGTREKEGMEVIRRSGLAIEGFEDFEEAVGRVRELAGR</sequence>
<evidence type="ECO:0000256" key="1">
    <source>
        <dbReference type="SAM" id="MobiDB-lite"/>
    </source>
</evidence>
<dbReference type="GO" id="GO:0009361">
    <property type="term" value="C:succinate-CoA ligase complex (ADP-forming)"/>
    <property type="evidence" value="ECO:0007669"/>
    <property type="project" value="TreeGrafter"/>
</dbReference>
<comment type="caution">
    <text evidence="3">The sequence shown here is derived from an EMBL/GenBank/DDBJ whole genome shotgun (WGS) entry which is preliminary data.</text>
</comment>
<dbReference type="Gene3D" id="3.40.50.261">
    <property type="entry name" value="Succinyl-CoA synthetase domains"/>
    <property type="match status" value="2"/>
</dbReference>
<evidence type="ECO:0000313" key="3">
    <source>
        <dbReference type="EMBL" id="KAK0633559.1"/>
    </source>
</evidence>
<name>A0AA40CDL3_9PEZI</name>
<dbReference type="SMART" id="SM00881">
    <property type="entry name" value="CoA_binding"/>
    <property type="match status" value="1"/>
</dbReference>
<dbReference type="Proteomes" id="UP001175000">
    <property type="component" value="Unassembled WGS sequence"/>
</dbReference>
<evidence type="ECO:0000313" key="4">
    <source>
        <dbReference type="Proteomes" id="UP001175000"/>
    </source>
</evidence>
<dbReference type="Pfam" id="PF02629">
    <property type="entry name" value="CoA_binding"/>
    <property type="match status" value="1"/>
</dbReference>
<dbReference type="Gene3D" id="3.40.50.720">
    <property type="entry name" value="NAD(P)-binding Rossmann-like Domain"/>
    <property type="match status" value="1"/>
</dbReference>
<dbReference type="SUPFAM" id="SSF51735">
    <property type="entry name" value="NAD(P)-binding Rossmann-fold domains"/>
    <property type="match status" value="1"/>
</dbReference>
<dbReference type="SUPFAM" id="SSF52210">
    <property type="entry name" value="Succinyl-CoA synthetase domains"/>
    <property type="match status" value="2"/>
</dbReference>
<feature type="domain" description="CoA-binding" evidence="2">
    <location>
        <begin position="41"/>
        <end position="135"/>
    </location>
</feature>
<protein>
    <submittedName>
        <fullName evidence="3">Succinyl-CoA synthetase-like protein</fullName>
    </submittedName>
</protein>
<feature type="region of interest" description="Disordered" evidence="1">
    <location>
        <begin position="333"/>
        <end position="355"/>
    </location>
</feature>
<dbReference type="Pfam" id="PF00549">
    <property type="entry name" value="Ligase_CoA"/>
    <property type="match status" value="2"/>
</dbReference>
<dbReference type="InterPro" id="IPR005811">
    <property type="entry name" value="SUCC_ACL_C"/>
</dbReference>
<dbReference type="GO" id="GO:0004776">
    <property type="term" value="F:succinate-CoA ligase (GDP-forming) activity"/>
    <property type="evidence" value="ECO:0007669"/>
    <property type="project" value="TreeGrafter"/>
</dbReference>
<keyword evidence="4" id="KW-1185">Reference proteome</keyword>
<organism evidence="3 4">
    <name type="scientific">Immersiella caudata</name>
    <dbReference type="NCBI Taxonomy" id="314043"/>
    <lineage>
        <taxon>Eukaryota</taxon>
        <taxon>Fungi</taxon>
        <taxon>Dikarya</taxon>
        <taxon>Ascomycota</taxon>
        <taxon>Pezizomycotina</taxon>
        <taxon>Sordariomycetes</taxon>
        <taxon>Sordariomycetidae</taxon>
        <taxon>Sordariales</taxon>
        <taxon>Lasiosphaeriaceae</taxon>
        <taxon>Immersiella</taxon>
    </lineage>
</organism>
<reference evidence="3" key="1">
    <citation type="submission" date="2023-06" db="EMBL/GenBank/DDBJ databases">
        <title>Genome-scale phylogeny and comparative genomics of the fungal order Sordariales.</title>
        <authorList>
            <consortium name="Lawrence Berkeley National Laboratory"/>
            <person name="Hensen N."/>
            <person name="Bonometti L."/>
            <person name="Westerberg I."/>
            <person name="Brannstrom I.O."/>
            <person name="Guillou S."/>
            <person name="Cros-Aarteil S."/>
            <person name="Calhoun S."/>
            <person name="Haridas S."/>
            <person name="Kuo A."/>
            <person name="Mondo S."/>
            <person name="Pangilinan J."/>
            <person name="Riley R."/>
            <person name="Labutti K."/>
            <person name="Andreopoulos B."/>
            <person name="Lipzen A."/>
            <person name="Chen C."/>
            <person name="Yanf M."/>
            <person name="Daum C."/>
            <person name="Ng V."/>
            <person name="Clum A."/>
            <person name="Steindorff A."/>
            <person name="Ohm R."/>
            <person name="Martin F."/>
            <person name="Silar P."/>
            <person name="Natvig D."/>
            <person name="Lalanne C."/>
            <person name="Gautier V."/>
            <person name="Ament-Velasquez S.L."/>
            <person name="Kruys A."/>
            <person name="Hutchinson M.I."/>
            <person name="Powell A.J."/>
            <person name="Barry K."/>
            <person name="Miller A.N."/>
            <person name="Grigoriev I.V."/>
            <person name="Debuchy R."/>
            <person name="Gladieux P."/>
            <person name="Thoren M.H."/>
            <person name="Johannesson H."/>
        </authorList>
    </citation>
    <scope>NUCLEOTIDE SEQUENCE</scope>
    <source>
        <strain evidence="3">CBS 606.72</strain>
    </source>
</reference>
<feature type="compositionally biased region" description="Polar residues" evidence="1">
    <location>
        <begin position="346"/>
        <end position="355"/>
    </location>
</feature>
<proteinExistence type="predicted"/>
<gene>
    <name evidence="3" type="ORF">B0T14DRAFT_415898</name>
</gene>
<evidence type="ECO:0000259" key="2">
    <source>
        <dbReference type="SMART" id="SM00881"/>
    </source>
</evidence>